<organism evidence="2 3">
    <name type="scientific">Candidatus Hydrogenosomobacter endosymbioticus</name>
    <dbReference type="NCBI Taxonomy" id="2558174"/>
    <lineage>
        <taxon>Bacteria</taxon>
        <taxon>Pseudomonadati</taxon>
        <taxon>Pseudomonadota</taxon>
        <taxon>Alphaproteobacteria</taxon>
        <taxon>Holosporales</taxon>
        <taxon>Holosporaceae</taxon>
        <taxon>Candidatus Hydrogenosomobacter</taxon>
    </lineage>
</organism>
<dbReference type="Pfam" id="PF16363">
    <property type="entry name" value="GDP_Man_Dehyd"/>
    <property type="match status" value="1"/>
</dbReference>
<dbReference type="EMBL" id="AP025225">
    <property type="protein sequence ID" value="BDB96220.1"/>
    <property type="molecule type" value="Genomic_DNA"/>
</dbReference>
<evidence type="ECO:0000313" key="2">
    <source>
        <dbReference type="EMBL" id="BDB96220.1"/>
    </source>
</evidence>
<dbReference type="PANTHER" id="PTHR43000">
    <property type="entry name" value="DTDP-D-GLUCOSE 4,6-DEHYDRATASE-RELATED"/>
    <property type="match status" value="1"/>
</dbReference>
<reference evidence="2" key="1">
    <citation type="submission" date="2021-10" db="EMBL/GenBank/DDBJ databases">
        <title>Genome Sequence of The Candidatus Hydrogeosomobacter endosymbioticus, an Intracellular Bacterial Symbiont of the Anaerobic Ciliate GW7.</title>
        <authorList>
            <person name="Shiohama Y."/>
            <person name="Shinzato N."/>
        </authorList>
    </citation>
    <scope>NUCLEOTIDE SEQUENCE [LARGE SCALE GENOMIC DNA]</scope>
    <source>
        <strain evidence="2">200920</strain>
    </source>
</reference>
<evidence type="ECO:0000313" key="3">
    <source>
        <dbReference type="Proteomes" id="UP001320209"/>
    </source>
</evidence>
<name>A0ABN6L2W2_9PROT</name>
<dbReference type="Gene3D" id="3.40.50.720">
    <property type="entry name" value="NAD(P)-binding Rossmann-like Domain"/>
    <property type="match status" value="1"/>
</dbReference>
<dbReference type="NCBIfam" id="TIGR02622">
    <property type="entry name" value="CDP_4_6_dhtase"/>
    <property type="match status" value="1"/>
</dbReference>
<evidence type="ECO:0000259" key="1">
    <source>
        <dbReference type="Pfam" id="PF16363"/>
    </source>
</evidence>
<accession>A0ABN6L2W2</accession>
<dbReference type="InterPro" id="IPR016040">
    <property type="entry name" value="NAD(P)-bd_dom"/>
</dbReference>
<sequence>MNIENFRKFYNGKKVFVTGHTGFKGSWLVSFLSLLGARVVGYALPARELSLFNICEIGKSIESVEGDIRDVDSLKQAIEKSGADVLFHLAAQAIVLDSYSDPRYTFEVNAMGTVNVLEVLRHTEAIKTAVIITSDKCYENKEWVWAYRESDQLGGHEPYSASKAMAEIAISSYYRSFLKRAGVGVASTRAGNVIGGGDFSPHRIVPDIVRSIQSGEEVVLRSPFAIRPWQHVLNVVYGYMLLASKLHEEKELYSSSYNFSLDDNSNDHTVQYVTEKFTSTIGRGRYRIDEKAKKEYECTNLRLDSSYARRKLGWTSPIGTDESIRFAADWYGEYIRGASNQYMRKKTEEQIETFISCI</sequence>
<dbReference type="Gene3D" id="3.90.25.10">
    <property type="entry name" value="UDP-galactose 4-epimerase, domain 1"/>
    <property type="match status" value="1"/>
</dbReference>
<protein>
    <submittedName>
        <fullName evidence="2">CDP-glucose 4,6-dehydratase</fullName>
    </submittedName>
</protein>
<keyword evidence="3" id="KW-1185">Reference proteome</keyword>
<gene>
    <name evidence="2" type="ORF">HYD_3530</name>
</gene>
<dbReference type="SUPFAM" id="SSF51735">
    <property type="entry name" value="NAD(P)-binding Rossmann-fold domains"/>
    <property type="match status" value="1"/>
</dbReference>
<proteinExistence type="predicted"/>
<dbReference type="RefSeq" id="WP_236865784.1">
    <property type="nucleotide sequence ID" value="NZ_AP025225.1"/>
</dbReference>
<feature type="domain" description="NAD(P)-binding" evidence="1">
    <location>
        <begin position="16"/>
        <end position="325"/>
    </location>
</feature>
<dbReference type="InterPro" id="IPR036291">
    <property type="entry name" value="NAD(P)-bd_dom_sf"/>
</dbReference>
<dbReference type="InterPro" id="IPR013445">
    <property type="entry name" value="CDP_4_6_deHydtase"/>
</dbReference>
<dbReference type="Proteomes" id="UP001320209">
    <property type="component" value="Chromosome"/>
</dbReference>